<dbReference type="SUPFAM" id="SSF52402">
    <property type="entry name" value="Adenine nucleotide alpha hydrolases-like"/>
    <property type="match status" value="1"/>
</dbReference>
<gene>
    <name evidence="2" type="ORF">EOE66_21170</name>
</gene>
<dbReference type="Gene3D" id="3.40.50.620">
    <property type="entry name" value="HUPs"/>
    <property type="match status" value="1"/>
</dbReference>
<dbReference type="RefSeq" id="WP_128230733.1">
    <property type="nucleotide sequence ID" value="NZ_SACR01000007.1"/>
</dbReference>
<comment type="caution">
    <text evidence="2">The sequence shown here is derived from an EMBL/GenBank/DDBJ whole genome shotgun (WGS) entry which is preliminary data.</text>
</comment>
<dbReference type="EMBL" id="SACR01000007">
    <property type="protein sequence ID" value="RVU43450.1"/>
    <property type="molecule type" value="Genomic_DNA"/>
</dbReference>
<dbReference type="InterPro" id="IPR014729">
    <property type="entry name" value="Rossmann-like_a/b/a_fold"/>
</dbReference>
<dbReference type="InterPro" id="IPR020022">
    <property type="entry name" value="N-acetyl_sugar_amidoTrfase"/>
</dbReference>
<sequence length="396" mass="46697">MKRCTRCLTKETVDTITFDEFGVCSVCRQVEFKKEKIDWADRGRQLQEMIARHKGKGLYDCVVPYSGGKDSVFQLWYIVKELKLKPLVIRFNHWGYRPLVEENNTKVFKQLGVDVVEFTPNFHVVRELMLESLKRRGDFCWHCHTGIYSGVMHMAVRFETPLIFWGESTAEYHSWYTFEEMEEVDEKRFNRLMNQGMTADDMYEFLQGRVERRDLWMFDYPKRKDLIKLKVESICLGNYIEWNTKANVEIIKRELGWKGQAVEGVPPQYDYEKIECTFQGMRDYAKYVKRGYGRTNHLATIDIRNGALGREEALALEEQYDGKRPASLDWFLNILQISEAEFYEILEKHQVHPWKFDPSQVQTGAPLPDMPLWDTTAIDKPLGPPKDEEGRTTKYV</sequence>
<organism evidence="2 3">
    <name type="scientific">Rubrivivax rivuli</name>
    <dbReference type="NCBI Taxonomy" id="1862385"/>
    <lineage>
        <taxon>Bacteria</taxon>
        <taxon>Pseudomonadati</taxon>
        <taxon>Pseudomonadota</taxon>
        <taxon>Betaproteobacteria</taxon>
        <taxon>Burkholderiales</taxon>
        <taxon>Sphaerotilaceae</taxon>
        <taxon>Rubrivivax</taxon>
    </lineage>
</organism>
<dbReference type="AlphaFoldDB" id="A0A437R9I5"/>
<evidence type="ECO:0000256" key="1">
    <source>
        <dbReference type="SAM" id="MobiDB-lite"/>
    </source>
</evidence>
<feature type="region of interest" description="Disordered" evidence="1">
    <location>
        <begin position="376"/>
        <end position="396"/>
    </location>
</feature>
<name>A0A437R9I5_9BURK</name>
<evidence type="ECO:0000313" key="3">
    <source>
        <dbReference type="Proteomes" id="UP000285575"/>
    </source>
</evidence>
<dbReference type="NCBIfam" id="TIGR03573">
    <property type="entry name" value="WbuX"/>
    <property type="match status" value="1"/>
</dbReference>
<dbReference type="OrthoDB" id="8557965at2"/>
<dbReference type="Proteomes" id="UP000285575">
    <property type="component" value="Unassembled WGS sequence"/>
</dbReference>
<protein>
    <submittedName>
        <fullName evidence="2">N-acetyl sugar amidotransferase</fullName>
    </submittedName>
</protein>
<keyword evidence="3" id="KW-1185">Reference proteome</keyword>
<keyword evidence="2" id="KW-0808">Transferase</keyword>
<evidence type="ECO:0000313" key="2">
    <source>
        <dbReference type="EMBL" id="RVU43450.1"/>
    </source>
</evidence>
<reference evidence="2 3" key="1">
    <citation type="submission" date="2019-01" db="EMBL/GenBank/DDBJ databases">
        <authorList>
            <person name="Chen W.-M."/>
        </authorList>
    </citation>
    <scope>NUCLEOTIDE SEQUENCE [LARGE SCALE GENOMIC DNA]</scope>
    <source>
        <strain evidence="2 3">KYPY4</strain>
    </source>
</reference>
<feature type="compositionally biased region" description="Basic and acidic residues" evidence="1">
    <location>
        <begin position="385"/>
        <end position="396"/>
    </location>
</feature>
<dbReference type="GO" id="GO:0016740">
    <property type="term" value="F:transferase activity"/>
    <property type="evidence" value="ECO:0007669"/>
    <property type="project" value="UniProtKB-KW"/>
</dbReference>
<proteinExistence type="predicted"/>
<accession>A0A437R9I5</accession>